<dbReference type="Gene3D" id="3.10.105.10">
    <property type="entry name" value="Dipeptide-binding Protein, Domain 3"/>
    <property type="match status" value="1"/>
</dbReference>
<evidence type="ECO:0000313" key="7">
    <source>
        <dbReference type="EMBL" id="CEN55700.1"/>
    </source>
</evidence>
<dbReference type="AlphaFoldDB" id="A0A0B7ITT8"/>
<keyword evidence="3" id="KW-0813">Transport</keyword>
<keyword evidence="8" id="KW-1185">Reference proteome</keyword>
<evidence type="ECO:0000256" key="5">
    <source>
        <dbReference type="SAM" id="SignalP"/>
    </source>
</evidence>
<dbReference type="PROSITE" id="PS51257">
    <property type="entry name" value="PROKAR_LIPOPROTEIN"/>
    <property type="match status" value="1"/>
</dbReference>
<dbReference type="InterPro" id="IPR039424">
    <property type="entry name" value="SBP_5"/>
</dbReference>
<dbReference type="Gene3D" id="3.90.76.10">
    <property type="entry name" value="Dipeptide-binding Protein, Domain 1"/>
    <property type="match status" value="1"/>
</dbReference>
<name>A0A0B7ITT8_9PROT</name>
<dbReference type="Pfam" id="PF00496">
    <property type="entry name" value="SBP_bac_5"/>
    <property type="match status" value="1"/>
</dbReference>
<evidence type="ECO:0000256" key="1">
    <source>
        <dbReference type="ARBA" id="ARBA00004196"/>
    </source>
</evidence>
<dbReference type="PANTHER" id="PTHR30290:SF10">
    <property type="entry name" value="PERIPLASMIC OLIGOPEPTIDE-BINDING PROTEIN-RELATED"/>
    <property type="match status" value="1"/>
</dbReference>
<gene>
    <name evidence="7" type="ORF">BN1209_0657</name>
</gene>
<dbReference type="KEGG" id="mbac:BN1209_0657"/>
<organism evidence="7 8">
    <name type="scientific">Candidatus Methylopumilus turicensis</name>
    <dbReference type="NCBI Taxonomy" id="1581680"/>
    <lineage>
        <taxon>Bacteria</taxon>
        <taxon>Pseudomonadati</taxon>
        <taxon>Pseudomonadota</taxon>
        <taxon>Betaproteobacteria</taxon>
        <taxon>Nitrosomonadales</taxon>
        <taxon>Methylophilaceae</taxon>
        <taxon>Candidatus Methylopumilus</taxon>
    </lineage>
</organism>
<dbReference type="Proteomes" id="UP000056322">
    <property type="component" value="Chromosome 1"/>
</dbReference>
<dbReference type="CDD" id="cd00995">
    <property type="entry name" value="PBP2_NikA_DppA_OppA_like"/>
    <property type="match status" value="1"/>
</dbReference>
<dbReference type="Gene3D" id="3.40.190.10">
    <property type="entry name" value="Periplasmic binding protein-like II"/>
    <property type="match status" value="1"/>
</dbReference>
<dbReference type="STRING" id="1581680.BN1209_0657"/>
<comment type="subcellular location">
    <subcellularLocation>
        <location evidence="1">Cell envelope</location>
    </subcellularLocation>
</comment>
<proteinExistence type="inferred from homology"/>
<dbReference type="SUPFAM" id="SSF53850">
    <property type="entry name" value="Periplasmic binding protein-like II"/>
    <property type="match status" value="1"/>
</dbReference>
<dbReference type="GO" id="GO:0030288">
    <property type="term" value="C:outer membrane-bounded periplasmic space"/>
    <property type="evidence" value="ECO:0007669"/>
    <property type="project" value="UniProtKB-ARBA"/>
</dbReference>
<keyword evidence="4 5" id="KW-0732">Signal</keyword>
<protein>
    <submittedName>
        <fullName evidence="7">Extracellular solute-binding protein family 5</fullName>
    </submittedName>
</protein>
<dbReference type="GO" id="GO:0043190">
    <property type="term" value="C:ATP-binding cassette (ABC) transporter complex"/>
    <property type="evidence" value="ECO:0007669"/>
    <property type="project" value="InterPro"/>
</dbReference>
<dbReference type="RefSeq" id="WP_045750933.1">
    <property type="nucleotide sequence ID" value="NZ_LN794158.1"/>
</dbReference>
<evidence type="ECO:0000256" key="4">
    <source>
        <dbReference type="ARBA" id="ARBA00022729"/>
    </source>
</evidence>
<dbReference type="GO" id="GO:1904680">
    <property type="term" value="F:peptide transmembrane transporter activity"/>
    <property type="evidence" value="ECO:0007669"/>
    <property type="project" value="TreeGrafter"/>
</dbReference>
<comment type="similarity">
    <text evidence="2">Belongs to the bacterial solute-binding protein 5 family.</text>
</comment>
<dbReference type="PIRSF" id="PIRSF002741">
    <property type="entry name" value="MppA"/>
    <property type="match status" value="1"/>
</dbReference>
<evidence type="ECO:0000256" key="2">
    <source>
        <dbReference type="ARBA" id="ARBA00005695"/>
    </source>
</evidence>
<dbReference type="PANTHER" id="PTHR30290">
    <property type="entry name" value="PERIPLASMIC BINDING COMPONENT OF ABC TRANSPORTER"/>
    <property type="match status" value="1"/>
</dbReference>
<feature type="domain" description="Solute-binding protein family 5" evidence="6">
    <location>
        <begin position="75"/>
        <end position="396"/>
    </location>
</feature>
<dbReference type="InterPro" id="IPR030678">
    <property type="entry name" value="Peptide/Ni-bd"/>
</dbReference>
<feature type="signal peptide" evidence="5">
    <location>
        <begin position="1"/>
        <end position="20"/>
    </location>
</feature>
<dbReference type="HOGENOM" id="CLU_017028_7_3_4"/>
<evidence type="ECO:0000313" key="8">
    <source>
        <dbReference type="Proteomes" id="UP000056322"/>
    </source>
</evidence>
<feature type="chain" id="PRO_5002116987" evidence="5">
    <location>
        <begin position="21"/>
        <end position="486"/>
    </location>
</feature>
<dbReference type="GO" id="GO:0015833">
    <property type="term" value="P:peptide transport"/>
    <property type="evidence" value="ECO:0007669"/>
    <property type="project" value="TreeGrafter"/>
</dbReference>
<evidence type="ECO:0000259" key="6">
    <source>
        <dbReference type="Pfam" id="PF00496"/>
    </source>
</evidence>
<dbReference type="EMBL" id="LN794158">
    <property type="protein sequence ID" value="CEN55700.1"/>
    <property type="molecule type" value="Genomic_DNA"/>
</dbReference>
<reference evidence="8" key="1">
    <citation type="submission" date="2014-12" db="EMBL/GenBank/DDBJ databases">
        <authorList>
            <person name="Salcher M.M."/>
        </authorList>
    </citation>
    <scope>NUCLEOTIDE SEQUENCE [LARGE SCALE GENOMIC DNA]</scope>
    <source>
        <strain evidence="8">MMS-10A-171</strain>
    </source>
</reference>
<evidence type="ECO:0000256" key="3">
    <source>
        <dbReference type="ARBA" id="ARBA00022448"/>
    </source>
</evidence>
<sequence>MMFKFFCFLFCLLISLTACHKQEANQRQNIRLAVAQAPINLDPRYATDAASVRVNRLLYRSLVGFDASSKPVADLATWQMISPTQYRFKLGEAGRKFHDGSQLSTKDVKATYESLLALKDSPLSAEFTNIRRIETLDGARLDIYLKAADSAFPAKLIIGILPASQIVAGRDFSHNPLGSGALAFVSWTNTLQLKRVTDSQIITLLEVKDPTVRILKLMRGEVDILQGDLPPELVRYLKTQPNINVTESNGANFSYLGFNLQDKTLANIKVRRAIAHSIDRSEIIQQVLVGGTREAGAILPPEHWAGNAKLASYEFNPALSKKLLKEAGVILPLHLVYKTSTDAQRVRLATIMQAQMAEAGIALEIKSLDWGTFFEDVKQGHFQLFGLTWVGINTPDIYAKAFGSDNAPPKGFNRGRFSDAQLDALLAKHDWQAATKIIHQQLPYVPLWYEGQFTATRVDISQYAPKPDGNWDDLANVIRTTSPNTH</sequence>
<accession>A0A0B7ITT8</accession>
<dbReference type="InterPro" id="IPR000914">
    <property type="entry name" value="SBP_5_dom"/>
</dbReference>